<evidence type="ECO:0000313" key="5">
    <source>
        <dbReference type="Proteomes" id="UP000327148"/>
    </source>
</evidence>
<dbReference type="InterPro" id="IPR007863">
    <property type="entry name" value="Peptidase_M16_C"/>
</dbReference>
<dbReference type="EMBL" id="VYWO01000002">
    <property type="protein sequence ID" value="KAA9301226.1"/>
    <property type="molecule type" value="Genomic_DNA"/>
</dbReference>
<evidence type="ECO:0000313" key="4">
    <source>
        <dbReference type="EMBL" id="KAA9301226.1"/>
    </source>
</evidence>
<dbReference type="Pfam" id="PF08367">
    <property type="entry name" value="M16C_assoc"/>
    <property type="match status" value="1"/>
</dbReference>
<dbReference type="Gene3D" id="3.30.830.10">
    <property type="entry name" value="Metalloenzyme, LuxS/M16 peptidase-like"/>
    <property type="match status" value="4"/>
</dbReference>
<dbReference type="SMART" id="SM01264">
    <property type="entry name" value="M16C_associated"/>
    <property type="match status" value="1"/>
</dbReference>
<evidence type="ECO:0000256" key="1">
    <source>
        <dbReference type="ARBA" id="ARBA00007261"/>
    </source>
</evidence>
<proteinExistence type="inferred from homology"/>
<dbReference type="InterPro" id="IPR011249">
    <property type="entry name" value="Metalloenz_LuxS/M16"/>
</dbReference>
<dbReference type="Pfam" id="PF00675">
    <property type="entry name" value="Peptidase_M16"/>
    <property type="match status" value="1"/>
</dbReference>
<comment type="similarity">
    <text evidence="1 2">Belongs to the peptidase M16 family.</text>
</comment>
<dbReference type="Pfam" id="PF22516">
    <property type="entry name" value="PreP_C"/>
    <property type="match status" value="1"/>
</dbReference>
<evidence type="ECO:0000259" key="3">
    <source>
        <dbReference type="SMART" id="SM01264"/>
    </source>
</evidence>
<dbReference type="RefSeq" id="WP_070430227.1">
    <property type="nucleotide sequence ID" value="NZ_VYWO01000002.1"/>
</dbReference>
<dbReference type="AlphaFoldDB" id="A0A5N1GLN2"/>
<dbReference type="Proteomes" id="UP000327148">
    <property type="component" value="Unassembled WGS sequence"/>
</dbReference>
<dbReference type="Pfam" id="PF05193">
    <property type="entry name" value="Peptidase_M16_C"/>
    <property type="match status" value="1"/>
</dbReference>
<dbReference type="InterPro" id="IPR001431">
    <property type="entry name" value="Pept_M16_Zn_BS"/>
</dbReference>
<dbReference type="PROSITE" id="PS00143">
    <property type="entry name" value="INSULINASE"/>
    <property type="match status" value="1"/>
</dbReference>
<dbReference type="InterPro" id="IPR011765">
    <property type="entry name" value="Pept_M16_N"/>
</dbReference>
<dbReference type="STRING" id="119206.AWM72_03760"/>
<dbReference type="PANTHER" id="PTHR43016:SF13">
    <property type="entry name" value="PRESEQUENCE PROTEASE, MITOCHONDRIAL"/>
    <property type="match status" value="1"/>
</dbReference>
<dbReference type="SUPFAM" id="SSF63411">
    <property type="entry name" value="LuxS/MPP-like metallohydrolase"/>
    <property type="match status" value="4"/>
</dbReference>
<name>A0A5N1GLN2_9LACT</name>
<evidence type="ECO:0000256" key="2">
    <source>
        <dbReference type="RuleBase" id="RU004447"/>
    </source>
</evidence>
<organism evidence="4 5">
    <name type="scientific">Aerococcus sanguinicola</name>
    <dbReference type="NCBI Taxonomy" id="119206"/>
    <lineage>
        <taxon>Bacteria</taxon>
        <taxon>Bacillati</taxon>
        <taxon>Bacillota</taxon>
        <taxon>Bacilli</taxon>
        <taxon>Lactobacillales</taxon>
        <taxon>Aerococcaceae</taxon>
        <taxon>Aerococcus</taxon>
    </lineage>
</organism>
<dbReference type="PANTHER" id="PTHR43016">
    <property type="entry name" value="PRESEQUENCE PROTEASE"/>
    <property type="match status" value="1"/>
</dbReference>
<sequence>MPKEKIAGFHLVEEFQAPDANSLAYVYEHAQSGGRVLWLKNDDPNRAFGIGFITPPEDSRGAAHIVEHAVLAGSHKYPVKDPFMSMLKTSMNTFLNAMTFSDMTLYPVASMNEEDFHHLMDVYLDAVFFPRMLEERRVFNQEGWHLEWDETTGKLTYNGVVYNEMRGVYSSPDRTVIQDIDRTLHPGSTYAHDSGGYPYDIPQLTYEDFCAFHQAHYRPDNALAFLYGDLDIERALTQIDGDYFSHFQSGQGLAPLQTPAPGLEDRRYTLSYDGGKGDDRSTESYLSYSLPFGQATSRQDQYLMGLLADSLVNAESSPIRQAILEAGLAEDVSVYGGSGYYLDFTIILERFNADRVDEAVDLIQQVLHQVVEEGIDTELLEAIIKRTEFALREAGGANRGVTKFIQCMSAWRYGISFDESLNYSESFQAFRERLGTGYYEAIIKDRLLGAKGRQILVHEPELGRHQAMDQEVADQLADRAQAMTADDLNQVKEDNASLRAYQQTPDSPEAQASLPQLDLADVDREVAAIPEDQLTLAGGQTCLYHDQPAAGIRYVHLAFPLDQVAFDDLATLSDLLTFLGSVSTQSHSYADLDTAILTYANGLNFQTKLYRDVDRPDVYQAKLLVSFAALGQDSSPAFDLVEEILTTSRFDEKARLLNILQRVKADLEDSLETSGHSSALTRLQAMTTETARIAEELEGIAYYDHICALLANFDTVFEDYSQALTALQAKLWSSQGVTVSLTAEASDQEALIEETQAFLAKLPGQKPSSQELAVPLTGSRREGIRTNGNVQYVVQGGHIDSEDFHYSGSVVVLAHLLSSSFLHEQIREQGGAYGAGFILNPAGDLAAYSYRDPHLNRTLGVYRQIGDFIRQLDLDQASIDQFIIGAMTAFHFPIVPQAVNGLALRRHFKGETEDRINQRLQEALATSLDDFQAYADLIDQAFQEDAWVVIGNQDKIDAAADHFTDRRDLKTYRSK</sequence>
<dbReference type="GO" id="GO:0004222">
    <property type="term" value="F:metalloendopeptidase activity"/>
    <property type="evidence" value="ECO:0007669"/>
    <property type="project" value="InterPro"/>
</dbReference>
<reference evidence="4 5" key="1">
    <citation type="submission" date="2019-09" db="EMBL/GenBank/DDBJ databases">
        <title>Draft genome sequence assemblies of isolates from the urinary tract.</title>
        <authorList>
            <person name="Mores C.R."/>
            <person name="Putonti C."/>
            <person name="Wolfe A.J."/>
        </authorList>
    </citation>
    <scope>NUCLEOTIDE SEQUENCE [LARGE SCALE GENOMIC DNA]</scope>
    <source>
        <strain evidence="4 5">UMB623</strain>
    </source>
</reference>
<protein>
    <submittedName>
        <fullName evidence="4">Peptidase M16</fullName>
    </submittedName>
</protein>
<feature type="domain" description="Peptidase M16C associated" evidence="3">
    <location>
        <begin position="458"/>
        <end position="709"/>
    </location>
</feature>
<gene>
    <name evidence="4" type="ORF">F6I03_04990</name>
</gene>
<comment type="caution">
    <text evidence="4">The sequence shown here is derived from an EMBL/GenBank/DDBJ whole genome shotgun (WGS) entry which is preliminary data.</text>
</comment>
<accession>A0A5N1GLN2</accession>
<dbReference type="GO" id="GO:0016485">
    <property type="term" value="P:protein processing"/>
    <property type="evidence" value="ECO:0007669"/>
    <property type="project" value="TreeGrafter"/>
</dbReference>
<dbReference type="GO" id="GO:0046872">
    <property type="term" value="F:metal ion binding"/>
    <property type="evidence" value="ECO:0007669"/>
    <property type="project" value="InterPro"/>
</dbReference>
<dbReference type="InterPro" id="IPR013578">
    <property type="entry name" value="Peptidase_M16C_assoc"/>
</dbReference>
<dbReference type="OrthoDB" id="9762027at2"/>
<dbReference type="InterPro" id="IPR055130">
    <property type="entry name" value="PreP_C"/>
</dbReference>